<organism evidence="1 2">
    <name type="scientific">Caballeronia arvi</name>
    <dbReference type="NCBI Taxonomy" id="1777135"/>
    <lineage>
        <taxon>Bacteria</taxon>
        <taxon>Pseudomonadati</taxon>
        <taxon>Pseudomonadota</taxon>
        <taxon>Betaproteobacteria</taxon>
        <taxon>Burkholderiales</taxon>
        <taxon>Burkholderiaceae</taxon>
        <taxon>Caballeronia</taxon>
    </lineage>
</organism>
<dbReference type="Proteomes" id="UP000055019">
    <property type="component" value="Unassembled WGS sequence"/>
</dbReference>
<comment type="caution">
    <text evidence="1">The sequence shown here is derived from an EMBL/GenBank/DDBJ whole genome shotgun (WGS) entry which is preliminary data.</text>
</comment>
<name>A0A158KQW0_9BURK</name>
<evidence type="ECO:0000313" key="1">
    <source>
        <dbReference type="EMBL" id="SAL83385.1"/>
    </source>
</evidence>
<dbReference type="EMBL" id="FCOM02000046">
    <property type="protein sequence ID" value="SAL83385.1"/>
    <property type="molecule type" value="Genomic_DNA"/>
</dbReference>
<proteinExistence type="predicted"/>
<dbReference type="RefSeq" id="WP_143749362.1">
    <property type="nucleotide sequence ID" value="NZ_FCOM02000046.1"/>
</dbReference>
<accession>A0A158KQW0</accession>
<gene>
    <name evidence="1" type="ORF">AWB74_06586</name>
</gene>
<keyword evidence="2" id="KW-1185">Reference proteome</keyword>
<protein>
    <submittedName>
        <fullName evidence="1">Uncharacterized protein</fullName>
    </submittedName>
</protein>
<evidence type="ECO:0000313" key="2">
    <source>
        <dbReference type="Proteomes" id="UP000055019"/>
    </source>
</evidence>
<sequence length="64" mass="7699">MKNVEIIQRKGSNFLKLNNEQPQTQYWRGFKHNFATGTECRDKEVLRNDENKNGHFRVAVWGYR</sequence>
<dbReference type="AlphaFoldDB" id="A0A158KQW0"/>
<reference evidence="1" key="1">
    <citation type="submission" date="2016-01" db="EMBL/GenBank/DDBJ databases">
        <authorList>
            <person name="Peeters C."/>
        </authorList>
    </citation>
    <scope>NUCLEOTIDE SEQUENCE [LARGE SCALE GENOMIC DNA]</scope>
    <source>
        <strain evidence="1">LMG 29317</strain>
    </source>
</reference>